<keyword evidence="3" id="KW-1185">Reference proteome</keyword>
<dbReference type="EMBL" id="JABSTU010000005">
    <property type="protein sequence ID" value="KAH8031430.1"/>
    <property type="molecule type" value="Genomic_DNA"/>
</dbReference>
<accession>A0A9J6EAS0</accession>
<reference evidence="2" key="2">
    <citation type="submission" date="2021-09" db="EMBL/GenBank/DDBJ databases">
        <authorList>
            <person name="Jia N."/>
            <person name="Wang J."/>
            <person name="Shi W."/>
            <person name="Du L."/>
            <person name="Sun Y."/>
            <person name="Zhan W."/>
            <person name="Jiang J."/>
            <person name="Wang Q."/>
            <person name="Zhang B."/>
            <person name="Ji P."/>
            <person name="Sakyi L.B."/>
            <person name="Cui X."/>
            <person name="Yuan T."/>
            <person name="Jiang B."/>
            <person name="Yang W."/>
            <person name="Lam T.T.-Y."/>
            <person name="Chang Q."/>
            <person name="Ding S."/>
            <person name="Wang X."/>
            <person name="Zhu J."/>
            <person name="Ruan X."/>
            <person name="Zhao L."/>
            <person name="Wei J."/>
            <person name="Que T."/>
            <person name="Du C."/>
            <person name="Cheng J."/>
            <person name="Dai P."/>
            <person name="Han X."/>
            <person name="Huang E."/>
            <person name="Gao Y."/>
            <person name="Liu J."/>
            <person name="Shao H."/>
            <person name="Ye R."/>
            <person name="Li L."/>
            <person name="Wei W."/>
            <person name="Wang X."/>
            <person name="Wang C."/>
            <person name="Huo Q."/>
            <person name="Li W."/>
            <person name="Guo W."/>
            <person name="Chen H."/>
            <person name="Chen S."/>
            <person name="Zhou L."/>
            <person name="Zhou L."/>
            <person name="Ni X."/>
            <person name="Tian J."/>
            <person name="Zhou Y."/>
            <person name="Sheng Y."/>
            <person name="Liu T."/>
            <person name="Pan Y."/>
            <person name="Xia L."/>
            <person name="Li J."/>
            <person name="Zhao F."/>
            <person name="Cao W."/>
        </authorList>
    </citation>
    <scope>NUCLEOTIDE SEQUENCE</scope>
    <source>
        <strain evidence="2">Rmic-2018</strain>
        <tissue evidence="2">Larvae</tissue>
    </source>
</reference>
<comment type="caution">
    <text evidence="2">The sequence shown here is derived from an EMBL/GenBank/DDBJ whole genome shotgun (WGS) entry which is preliminary data.</text>
</comment>
<gene>
    <name evidence="2" type="ORF">HPB51_017202</name>
</gene>
<evidence type="ECO:0000313" key="2">
    <source>
        <dbReference type="EMBL" id="KAH8031430.1"/>
    </source>
</evidence>
<evidence type="ECO:0000313" key="3">
    <source>
        <dbReference type="Proteomes" id="UP000821866"/>
    </source>
</evidence>
<evidence type="ECO:0000256" key="1">
    <source>
        <dbReference type="SAM" id="MobiDB-lite"/>
    </source>
</evidence>
<protein>
    <submittedName>
        <fullName evidence="2">Uncharacterized protein</fullName>
    </submittedName>
</protein>
<feature type="region of interest" description="Disordered" evidence="1">
    <location>
        <begin position="466"/>
        <end position="490"/>
    </location>
</feature>
<feature type="compositionally biased region" description="Basic residues" evidence="1">
    <location>
        <begin position="472"/>
        <end position="484"/>
    </location>
</feature>
<proteinExistence type="predicted"/>
<sequence length="540" mass="59388">MIRHAGNTWTVPARSCEVSNVHATHLARRGPKFSLITETPTAGLTTEYLNYHTPARPVLVCQLMSALYGADPAERRIISGSIMPRSGLCDYFVLDIPVSPDGSYQRNGYSYLPRQGQKYLFSVNLNNRQMFPSKTTIYKPGFDKEARIVQRYILLYGFGIFSDVPWLDATAIDRDILRMNALGLKPFYEEEAIDSIAGVKSPVVTFAMTVSLRWDVFADVDVSLLRGKKLNNVQSTGHRTLPFETECHKVFKPGPNKPKVMYAGKGGCAFAQISNTDVASFETAQTLELKLPRKASCGLRWVTGRPTESVPHSVSLWNGVGGCSGHQDGGGGAAGNRRRPERRHESWSLFGLRSERVSDCIPSRASAPVATISRVYARAVERISLGPHPAVIAVAAVEAPRHITTHASLSLSSLSLFLHHCSLLSNQRTRESHFALSFAQWLACCLGWLAQHAPHALARSFPPPSFPTTPHPKGHSTRFPHSHNAHAGAPITRKRGTNKRIVDAAEGERALPIGLFLPRLREVGVPARALRLCGKCVERP</sequence>
<name>A0A9J6EAS0_RHIMP</name>
<dbReference type="Proteomes" id="UP000821866">
    <property type="component" value="Chromosome 3"/>
</dbReference>
<organism evidence="2 3">
    <name type="scientific">Rhipicephalus microplus</name>
    <name type="common">Cattle tick</name>
    <name type="synonym">Boophilus microplus</name>
    <dbReference type="NCBI Taxonomy" id="6941"/>
    <lineage>
        <taxon>Eukaryota</taxon>
        <taxon>Metazoa</taxon>
        <taxon>Ecdysozoa</taxon>
        <taxon>Arthropoda</taxon>
        <taxon>Chelicerata</taxon>
        <taxon>Arachnida</taxon>
        <taxon>Acari</taxon>
        <taxon>Parasitiformes</taxon>
        <taxon>Ixodida</taxon>
        <taxon>Ixodoidea</taxon>
        <taxon>Ixodidae</taxon>
        <taxon>Rhipicephalinae</taxon>
        <taxon>Rhipicephalus</taxon>
        <taxon>Boophilus</taxon>
    </lineage>
</organism>
<reference evidence="2" key="1">
    <citation type="journal article" date="2020" name="Cell">
        <title>Large-Scale Comparative Analyses of Tick Genomes Elucidate Their Genetic Diversity and Vector Capacities.</title>
        <authorList>
            <consortium name="Tick Genome and Microbiome Consortium (TIGMIC)"/>
            <person name="Jia N."/>
            <person name="Wang J."/>
            <person name="Shi W."/>
            <person name="Du L."/>
            <person name="Sun Y."/>
            <person name="Zhan W."/>
            <person name="Jiang J.F."/>
            <person name="Wang Q."/>
            <person name="Zhang B."/>
            <person name="Ji P."/>
            <person name="Bell-Sakyi L."/>
            <person name="Cui X.M."/>
            <person name="Yuan T.T."/>
            <person name="Jiang B.G."/>
            <person name="Yang W.F."/>
            <person name="Lam T.T."/>
            <person name="Chang Q.C."/>
            <person name="Ding S.J."/>
            <person name="Wang X.J."/>
            <person name="Zhu J.G."/>
            <person name="Ruan X.D."/>
            <person name="Zhao L."/>
            <person name="Wei J.T."/>
            <person name="Ye R.Z."/>
            <person name="Que T.C."/>
            <person name="Du C.H."/>
            <person name="Zhou Y.H."/>
            <person name="Cheng J.X."/>
            <person name="Dai P.F."/>
            <person name="Guo W.B."/>
            <person name="Han X.H."/>
            <person name="Huang E.J."/>
            <person name="Li L.F."/>
            <person name="Wei W."/>
            <person name="Gao Y.C."/>
            <person name="Liu J.Z."/>
            <person name="Shao H.Z."/>
            <person name="Wang X."/>
            <person name="Wang C.C."/>
            <person name="Yang T.C."/>
            <person name="Huo Q.B."/>
            <person name="Li W."/>
            <person name="Chen H.Y."/>
            <person name="Chen S.E."/>
            <person name="Zhou L.G."/>
            <person name="Ni X.B."/>
            <person name="Tian J.H."/>
            <person name="Sheng Y."/>
            <person name="Liu T."/>
            <person name="Pan Y.S."/>
            <person name="Xia L.Y."/>
            <person name="Li J."/>
            <person name="Zhao F."/>
            <person name="Cao W.C."/>
        </authorList>
    </citation>
    <scope>NUCLEOTIDE SEQUENCE</scope>
    <source>
        <strain evidence="2">Rmic-2018</strain>
    </source>
</reference>
<dbReference type="AlphaFoldDB" id="A0A9J6EAS0"/>